<reference evidence="3" key="1">
    <citation type="submission" date="2025-08" db="UniProtKB">
        <authorList>
            <consortium name="Ensembl"/>
        </authorList>
    </citation>
    <scope>IDENTIFICATION</scope>
</reference>
<dbReference type="RefSeq" id="XP_051257193.1">
    <property type="nucleotide sequence ID" value="XM_051401233.1"/>
</dbReference>
<feature type="compositionally biased region" description="Polar residues" evidence="2">
    <location>
        <begin position="296"/>
        <end position="324"/>
    </location>
</feature>
<evidence type="ECO:0000256" key="1">
    <source>
        <dbReference type="SAM" id="Coils"/>
    </source>
</evidence>
<feature type="region of interest" description="Disordered" evidence="2">
    <location>
        <begin position="250"/>
        <end position="505"/>
    </location>
</feature>
<feature type="compositionally biased region" description="Polar residues" evidence="2">
    <location>
        <begin position="495"/>
        <end position="505"/>
    </location>
</feature>
<dbReference type="OMA" id="QMDLELY"/>
<name>A0A8P4KDF3_DICLA</name>
<dbReference type="PANTHER" id="PTHR28601:SF1">
    <property type="entry name" value="COILED-COIL DOMAIN-CONTAINING PROTEIN 24"/>
    <property type="match status" value="1"/>
</dbReference>
<evidence type="ECO:0000313" key="4">
    <source>
        <dbReference type="Proteomes" id="UP000694389"/>
    </source>
</evidence>
<feature type="compositionally biased region" description="Polar residues" evidence="2">
    <location>
        <begin position="392"/>
        <end position="459"/>
    </location>
</feature>
<feature type="coiled-coil region" evidence="1">
    <location>
        <begin position="176"/>
        <end position="203"/>
    </location>
</feature>
<dbReference type="GeneTree" id="ENSGT00390000011926"/>
<keyword evidence="4" id="KW-1185">Reference proteome</keyword>
<feature type="compositionally biased region" description="Pro residues" evidence="2">
    <location>
        <begin position="276"/>
        <end position="293"/>
    </location>
</feature>
<evidence type="ECO:0000256" key="2">
    <source>
        <dbReference type="SAM" id="MobiDB-lite"/>
    </source>
</evidence>
<dbReference type="GeneID" id="127364076"/>
<dbReference type="OrthoDB" id="6022633at2759"/>
<sequence length="505" mass="55610">MQSPDGNHLWFPSQSLWTLIAEHVTGSELHKIRTALGNSLVDMYTDIHSEAEMWYKMWQESQQRLPHQQGSPLADPPAVKELVRAEVKMLLQTLRERANIGGRDGEEFVFWYKPETVDYALGHLDSCYRSTNPEDTGDESRPNSRCSVQTNAEDEIEAVRDKLNVTDIDEVVDRLKSVLKEECEALNRLVKNLKGNIKQKRRSQCDKSEPTLSELRELRGAIQMDLQLYPSMLAASPPASSLLPLKELKSRSRLPARQRVSGETLGTLSTTSAFRPHPPPPMCHTKPRPPSGAPPSKTSVKLINSPSLSRTHGQHRSTSASSGPRKTHTPILNRITSSGPANDQIMVKPSHHSSLSPKQDSAGLHCRALTTGPSSQIKTHPSSHRTTHSSSGDLSPQTERKSSSAWRSRKINTITSSPRCDSGSYSSNSTDLAMSTTGKSKTQNGTCGGSLMSTTLQVDNDTRKSTSERFHSCVGSRKSNNGTDRNKNGHLGKDVTQQQSLLASV</sequence>
<dbReference type="CTD" id="149473"/>
<feature type="compositionally biased region" description="Low complexity" evidence="2">
    <location>
        <begin position="261"/>
        <end position="272"/>
    </location>
</feature>
<accession>A0A8P4KDF3</accession>
<dbReference type="Ensembl" id="ENSDLAT00005074255.1">
    <property type="protein sequence ID" value="ENSDLAP00005073988.1"/>
    <property type="gene ID" value="ENSDLAG00005029420.1"/>
</dbReference>
<protein>
    <recommendedName>
        <fullName evidence="5">Coiled-coil domain-containing protein 24</fullName>
    </recommendedName>
</protein>
<dbReference type="AlphaFoldDB" id="A0A8P4KDF3"/>
<dbReference type="Proteomes" id="UP000694389">
    <property type="component" value="Unassembled WGS sequence"/>
</dbReference>
<gene>
    <name evidence="3" type="primary">ccdc24</name>
</gene>
<proteinExistence type="predicted"/>
<dbReference type="PANTHER" id="PTHR28601">
    <property type="entry name" value="COILED-COIL DOMAIN-CONTAINING PROTEIN 24"/>
    <property type="match status" value="1"/>
</dbReference>
<reference evidence="3" key="2">
    <citation type="submission" date="2025-09" db="UniProtKB">
        <authorList>
            <consortium name="Ensembl"/>
        </authorList>
    </citation>
    <scope>IDENTIFICATION</scope>
</reference>
<feature type="compositionally biased region" description="Basic and acidic residues" evidence="2">
    <location>
        <begin position="484"/>
        <end position="493"/>
    </location>
</feature>
<dbReference type="Pfam" id="PF15669">
    <property type="entry name" value="CCDC24"/>
    <property type="match status" value="1"/>
</dbReference>
<evidence type="ECO:0008006" key="5">
    <source>
        <dbReference type="Google" id="ProtNLM"/>
    </source>
</evidence>
<organism evidence="3 4">
    <name type="scientific">Dicentrarchus labrax</name>
    <name type="common">European seabass</name>
    <name type="synonym">Morone labrax</name>
    <dbReference type="NCBI Taxonomy" id="13489"/>
    <lineage>
        <taxon>Eukaryota</taxon>
        <taxon>Metazoa</taxon>
        <taxon>Chordata</taxon>
        <taxon>Craniata</taxon>
        <taxon>Vertebrata</taxon>
        <taxon>Euteleostomi</taxon>
        <taxon>Actinopterygii</taxon>
        <taxon>Neopterygii</taxon>
        <taxon>Teleostei</taxon>
        <taxon>Neoteleostei</taxon>
        <taxon>Acanthomorphata</taxon>
        <taxon>Eupercaria</taxon>
        <taxon>Moronidae</taxon>
        <taxon>Dicentrarchus</taxon>
    </lineage>
</organism>
<dbReference type="InterPro" id="IPR031367">
    <property type="entry name" value="CCDC24"/>
</dbReference>
<feature type="compositionally biased region" description="Basic and acidic residues" evidence="2">
    <location>
        <begin position="460"/>
        <end position="471"/>
    </location>
</feature>
<keyword evidence="1" id="KW-0175">Coiled coil</keyword>
<evidence type="ECO:0000313" key="3">
    <source>
        <dbReference type="Ensembl" id="ENSDLAP00005073988.1"/>
    </source>
</evidence>